<evidence type="ECO:0000313" key="1">
    <source>
        <dbReference type="EMBL" id="VDI57671.1"/>
    </source>
</evidence>
<dbReference type="EMBL" id="UYJE01007763">
    <property type="protein sequence ID" value="VDI57671.1"/>
    <property type="molecule type" value="Genomic_DNA"/>
</dbReference>
<dbReference type="AlphaFoldDB" id="A0A8B6G2C1"/>
<accession>A0A8B6G2C1</accession>
<comment type="caution">
    <text evidence="1">The sequence shown here is derived from an EMBL/GenBank/DDBJ whole genome shotgun (WGS) entry which is preliminary data.</text>
</comment>
<reference evidence="1" key="1">
    <citation type="submission" date="2018-11" db="EMBL/GenBank/DDBJ databases">
        <authorList>
            <person name="Alioto T."/>
            <person name="Alioto T."/>
        </authorList>
    </citation>
    <scope>NUCLEOTIDE SEQUENCE</scope>
</reference>
<sequence>MRTINKQKNAHKKEQKCGEVYCKTCKDYIEPEHLCFMMPLQDDKKISPIAVDDTKWKRNTQDADPNPKVYIFFDFECTQDDLVQCEQGYERSDDSLKSQGYNPEEKHSIKALKWLRYVSKSKGIHIQHARNGGEKNIDAYRVDGYHKSEDGEEIVFEYHGCF</sequence>
<protein>
    <submittedName>
        <fullName evidence="1">Uncharacterized protein</fullName>
    </submittedName>
</protein>
<keyword evidence="2" id="KW-1185">Reference proteome</keyword>
<dbReference type="OrthoDB" id="5967133at2759"/>
<dbReference type="Proteomes" id="UP000596742">
    <property type="component" value="Unassembled WGS sequence"/>
</dbReference>
<gene>
    <name evidence="1" type="ORF">MGAL_10B065681</name>
</gene>
<name>A0A8B6G2C1_MYTGA</name>
<proteinExistence type="predicted"/>
<evidence type="ECO:0000313" key="2">
    <source>
        <dbReference type="Proteomes" id="UP000596742"/>
    </source>
</evidence>
<organism evidence="1 2">
    <name type="scientific">Mytilus galloprovincialis</name>
    <name type="common">Mediterranean mussel</name>
    <dbReference type="NCBI Taxonomy" id="29158"/>
    <lineage>
        <taxon>Eukaryota</taxon>
        <taxon>Metazoa</taxon>
        <taxon>Spiralia</taxon>
        <taxon>Lophotrochozoa</taxon>
        <taxon>Mollusca</taxon>
        <taxon>Bivalvia</taxon>
        <taxon>Autobranchia</taxon>
        <taxon>Pteriomorphia</taxon>
        <taxon>Mytilida</taxon>
        <taxon>Mytiloidea</taxon>
        <taxon>Mytilidae</taxon>
        <taxon>Mytilinae</taxon>
        <taxon>Mytilus</taxon>
    </lineage>
</organism>